<sequence length="123" mass="13718">MLAQVSRFIGVGVTALIVHWLVVRLLVPLGLVPLLANVFGFVVAFNVSYFGHRKLTFKAEELSHSRTLPRFATVALSSFAVNEILYALLLTFTPLRYDLALLIVLGVVAVMTYLFSRFWAFAT</sequence>
<name>A0A5J6LI93_9GAMM</name>
<keyword evidence="5 6" id="KW-0472">Membrane</keyword>
<evidence type="ECO:0000256" key="4">
    <source>
        <dbReference type="ARBA" id="ARBA00022989"/>
    </source>
</evidence>
<dbReference type="KEGG" id="nik:F5I99_17210"/>
<dbReference type="PANTHER" id="PTHR38459:SF1">
    <property type="entry name" value="PROPHAGE BACTOPRENOL-LINKED GLUCOSE TRANSLOCASE HOMOLOG"/>
    <property type="match status" value="1"/>
</dbReference>
<feature type="transmembrane region" description="Helical" evidence="6">
    <location>
        <begin position="32"/>
        <end position="50"/>
    </location>
</feature>
<dbReference type="PANTHER" id="PTHR38459">
    <property type="entry name" value="PROPHAGE BACTOPRENOL-LINKED GLUCOSE TRANSLOCASE HOMOLOG"/>
    <property type="match status" value="1"/>
</dbReference>
<dbReference type="InterPro" id="IPR051401">
    <property type="entry name" value="GtrA_CellWall_Glycosyl"/>
</dbReference>
<proteinExistence type="inferred from homology"/>
<gene>
    <name evidence="8" type="ORF">F5I99_17210</name>
</gene>
<evidence type="ECO:0000256" key="3">
    <source>
        <dbReference type="ARBA" id="ARBA00022692"/>
    </source>
</evidence>
<dbReference type="RefSeq" id="WP_151058171.1">
    <property type="nucleotide sequence ID" value="NZ_CP044222.1"/>
</dbReference>
<evidence type="ECO:0000259" key="7">
    <source>
        <dbReference type="Pfam" id="PF04138"/>
    </source>
</evidence>
<feature type="domain" description="GtrA/DPMS transmembrane" evidence="7">
    <location>
        <begin position="7"/>
        <end position="121"/>
    </location>
</feature>
<protein>
    <submittedName>
        <fullName evidence="8">GtrA family protein</fullName>
    </submittedName>
</protein>
<keyword evidence="4 6" id="KW-1133">Transmembrane helix</keyword>
<reference evidence="8 9" key="1">
    <citation type="submission" date="2019-09" db="EMBL/GenBank/DDBJ databases">
        <title>Nitrincola iocasae sp. nov., a bacterium isolated from the sediment collected at a cold seep field in South China Sea.</title>
        <authorList>
            <person name="Zhang H."/>
            <person name="Wang H."/>
            <person name="Li C."/>
        </authorList>
    </citation>
    <scope>NUCLEOTIDE SEQUENCE [LARGE SCALE GENOMIC DNA]</scope>
    <source>
        <strain evidence="8 9">KXZD1103</strain>
    </source>
</reference>
<comment type="subcellular location">
    <subcellularLocation>
        <location evidence="1">Membrane</location>
        <topology evidence="1">Multi-pass membrane protein</topology>
    </subcellularLocation>
</comment>
<feature type="transmembrane region" description="Helical" evidence="6">
    <location>
        <begin position="99"/>
        <end position="120"/>
    </location>
</feature>
<dbReference type="InterPro" id="IPR007267">
    <property type="entry name" value="GtrA_DPMS_TM"/>
</dbReference>
<dbReference type="GO" id="GO:0000271">
    <property type="term" value="P:polysaccharide biosynthetic process"/>
    <property type="evidence" value="ECO:0007669"/>
    <property type="project" value="InterPro"/>
</dbReference>
<feature type="transmembrane region" description="Helical" evidence="6">
    <location>
        <begin position="7"/>
        <end position="26"/>
    </location>
</feature>
<organism evidence="8 9">
    <name type="scientific">Nitrincola iocasae</name>
    <dbReference type="NCBI Taxonomy" id="2614693"/>
    <lineage>
        <taxon>Bacteria</taxon>
        <taxon>Pseudomonadati</taxon>
        <taxon>Pseudomonadota</taxon>
        <taxon>Gammaproteobacteria</taxon>
        <taxon>Oceanospirillales</taxon>
        <taxon>Oceanospirillaceae</taxon>
        <taxon>Nitrincola</taxon>
    </lineage>
</organism>
<dbReference type="AlphaFoldDB" id="A0A5J6LI93"/>
<comment type="similarity">
    <text evidence="2">Belongs to the GtrA family.</text>
</comment>
<evidence type="ECO:0000256" key="2">
    <source>
        <dbReference type="ARBA" id="ARBA00009399"/>
    </source>
</evidence>
<evidence type="ECO:0000256" key="1">
    <source>
        <dbReference type="ARBA" id="ARBA00004141"/>
    </source>
</evidence>
<evidence type="ECO:0000256" key="5">
    <source>
        <dbReference type="ARBA" id="ARBA00023136"/>
    </source>
</evidence>
<dbReference type="Proteomes" id="UP000325606">
    <property type="component" value="Chromosome"/>
</dbReference>
<evidence type="ECO:0000313" key="9">
    <source>
        <dbReference type="Proteomes" id="UP000325606"/>
    </source>
</evidence>
<keyword evidence="3 6" id="KW-0812">Transmembrane</keyword>
<feature type="transmembrane region" description="Helical" evidence="6">
    <location>
        <begin position="71"/>
        <end position="93"/>
    </location>
</feature>
<evidence type="ECO:0000256" key="6">
    <source>
        <dbReference type="SAM" id="Phobius"/>
    </source>
</evidence>
<accession>A0A5J6LI93</accession>
<dbReference type="Pfam" id="PF04138">
    <property type="entry name" value="GtrA_DPMS_TM"/>
    <property type="match status" value="1"/>
</dbReference>
<dbReference type="GO" id="GO:0005886">
    <property type="term" value="C:plasma membrane"/>
    <property type="evidence" value="ECO:0007669"/>
    <property type="project" value="TreeGrafter"/>
</dbReference>
<dbReference type="EMBL" id="CP044222">
    <property type="protein sequence ID" value="QEW08093.1"/>
    <property type="molecule type" value="Genomic_DNA"/>
</dbReference>
<keyword evidence="9" id="KW-1185">Reference proteome</keyword>
<evidence type="ECO:0000313" key="8">
    <source>
        <dbReference type="EMBL" id="QEW08093.1"/>
    </source>
</evidence>